<accession>A0A9P1KKW7</accession>
<dbReference type="GO" id="GO:0005886">
    <property type="term" value="C:plasma membrane"/>
    <property type="evidence" value="ECO:0007669"/>
    <property type="project" value="UniProtKB-SubCell"/>
</dbReference>
<feature type="transmembrane region" description="Helical" evidence="7">
    <location>
        <begin position="477"/>
        <end position="506"/>
    </location>
</feature>
<sequence>MNLANNHLFNFLLKFEKNIEAYRGIRAGIALAFPLVIGRLMGYPETGFYIGLTGVFFILGAVGGPYKIRAKTAIATLLAGLLAIGLGTLVSHIIWLKLLMTFLWMFAVGYAAVYGHPGIMTGIVTGILFLFTIHTPPGDIIVAGERMLIGLVGGIWAIALWFIFWPLQPYLPLKKAIADCYTAIADYIQVVLSNSTSLSVSELQQVKGWREKLQLAKDALVINRQGRRGTSEIGQAAVILIQDIEYLMTAISTLIKLSGIHRQNSENITVKILLNEAFKEIVINLENLVQKIRNQPAKFNCDRLKQITQALDEQQSFQRQTIGNQVDAYVSLISLVRLVEALNRLISLLERTYLVVEEMKPTTIPGENNSELSEITILLEKGDQPWFQPLLDNLSFDSAIFRHGLRLAIATSVAVAIATIESIPRGFWISLTVLLVLQHDFGSTFRRFFQRILGTVLGALMTPILTVFIYTQAGLEAIAIVSVSVAFSLLRFNYGVAVFLITVYAVTLEQSRTFENAWIATLRVIATLIGSGLAFMAAFFLFRDRQEQQFWRLATNAISCSRDYFQIVMMSYLSNKSPDYQAINKQRHQNRLAQFNAQISLQKLIDDPQTSQLQIEIALTLMTNLTRFSRAITVLIDQLNDFSGTDPHPELETFVSRIDLGLSQLETSLKSQSPLPPIPDTVTPSQQFQLYLKGLQQKRLIELANREDETPTRQVLLDYSIVALEIEEMADYLQGMYHAVSQLSWRSL</sequence>
<evidence type="ECO:0000259" key="8">
    <source>
        <dbReference type="Pfam" id="PF13515"/>
    </source>
</evidence>
<evidence type="ECO:0000256" key="7">
    <source>
        <dbReference type="SAM" id="Phobius"/>
    </source>
</evidence>
<feature type="transmembrane region" description="Helical" evidence="7">
    <location>
        <begin position="47"/>
        <end position="66"/>
    </location>
</feature>
<dbReference type="PANTHER" id="PTHR30509:SF9">
    <property type="entry name" value="MULTIDRUG RESISTANCE PROTEIN MDTO"/>
    <property type="match status" value="1"/>
</dbReference>
<evidence type="ECO:0000256" key="4">
    <source>
        <dbReference type="ARBA" id="ARBA00022989"/>
    </source>
</evidence>
<keyword evidence="2" id="KW-1003">Cell membrane</keyword>
<reference evidence="9 10" key="1">
    <citation type="submission" date="2014-02" db="EMBL/GenBank/DDBJ databases">
        <authorList>
            <person name="Genoscope - CEA"/>
        </authorList>
    </citation>
    <scope>NUCLEOTIDE SEQUENCE [LARGE SCALE GENOMIC DNA]</scope>
    <source>
        <strain evidence="9 10">PCC 8005</strain>
    </source>
</reference>
<evidence type="ECO:0000256" key="6">
    <source>
        <dbReference type="ARBA" id="ARBA00043993"/>
    </source>
</evidence>
<proteinExistence type="inferred from homology"/>
<dbReference type="PANTHER" id="PTHR30509">
    <property type="entry name" value="P-HYDROXYBENZOIC ACID EFFLUX PUMP SUBUNIT-RELATED"/>
    <property type="match status" value="1"/>
</dbReference>
<name>A0A9P1KKW7_9CYAN</name>
<keyword evidence="3 7" id="KW-0812">Transmembrane</keyword>
<dbReference type="Proteomes" id="UP000032946">
    <property type="component" value="Chromosome"/>
</dbReference>
<feature type="transmembrane region" description="Helical" evidence="7">
    <location>
        <begin position="147"/>
        <end position="165"/>
    </location>
</feature>
<protein>
    <recommendedName>
        <fullName evidence="8">Integral membrane bound transporter domain-containing protein</fullName>
    </recommendedName>
</protein>
<dbReference type="EMBL" id="FO818640">
    <property type="protein sequence ID" value="CDM97832.1"/>
    <property type="molecule type" value="Genomic_DNA"/>
</dbReference>
<evidence type="ECO:0000313" key="9">
    <source>
        <dbReference type="EMBL" id="CDM97832.1"/>
    </source>
</evidence>
<keyword evidence="5 7" id="KW-0472">Membrane</keyword>
<dbReference type="AlphaFoldDB" id="A0A9P1KKW7"/>
<evidence type="ECO:0000313" key="10">
    <source>
        <dbReference type="Proteomes" id="UP000032946"/>
    </source>
</evidence>
<evidence type="ECO:0000256" key="2">
    <source>
        <dbReference type="ARBA" id="ARBA00022475"/>
    </source>
</evidence>
<feature type="transmembrane region" description="Helical" evidence="7">
    <location>
        <begin position="102"/>
        <end position="135"/>
    </location>
</feature>
<keyword evidence="4 7" id="KW-1133">Transmembrane helix</keyword>
<feature type="domain" description="Integral membrane bound transporter" evidence="8">
    <location>
        <begin position="413"/>
        <end position="536"/>
    </location>
</feature>
<gene>
    <name evidence="9" type="ORF">ARTHRO_60433</name>
</gene>
<comment type="similarity">
    <text evidence="6">Belongs to the YccS/YhfK family.</text>
</comment>
<comment type="subcellular location">
    <subcellularLocation>
        <location evidence="1">Cell membrane</location>
        <topology evidence="1">Multi-pass membrane protein</topology>
    </subcellularLocation>
</comment>
<dbReference type="InterPro" id="IPR049453">
    <property type="entry name" value="Memb_transporter_dom"/>
</dbReference>
<feature type="transmembrane region" description="Helical" evidence="7">
    <location>
        <begin position="518"/>
        <end position="542"/>
    </location>
</feature>
<feature type="transmembrane region" description="Helical" evidence="7">
    <location>
        <begin position="73"/>
        <end position="96"/>
    </location>
</feature>
<evidence type="ECO:0000256" key="5">
    <source>
        <dbReference type="ARBA" id="ARBA00023136"/>
    </source>
</evidence>
<evidence type="ECO:0000256" key="1">
    <source>
        <dbReference type="ARBA" id="ARBA00004651"/>
    </source>
</evidence>
<keyword evidence="10" id="KW-1185">Reference proteome</keyword>
<dbReference type="RefSeq" id="WP_008055298.1">
    <property type="nucleotide sequence ID" value="NZ_FO818640.1"/>
</dbReference>
<evidence type="ECO:0000256" key="3">
    <source>
        <dbReference type="ARBA" id="ARBA00022692"/>
    </source>
</evidence>
<organism evidence="9 10">
    <name type="scientific">Limnospira indica PCC 8005</name>
    <dbReference type="NCBI Taxonomy" id="376219"/>
    <lineage>
        <taxon>Bacteria</taxon>
        <taxon>Bacillati</taxon>
        <taxon>Cyanobacteriota</taxon>
        <taxon>Cyanophyceae</taxon>
        <taxon>Oscillatoriophycideae</taxon>
        <taxon>Oscillatoriales</taxon>
        <taxon>Sirenicapillariaceae</taxon>
        <taxon>Limnospira</taxon>
    </lineage>
</organism>
<feature type="transmembrane region" description="Helical" evidence="7">
    <location>
        <begin position="21"/>
        <end position="41"/>
    </location>
</feature>
<dbReference type="Pfam" id="PF13515">
    <property type="entry name" value="FUSC_2"/>
    <property type="match status" value="1"/>
</dbReference>
<feature type="transmembrane region" description="Helical" evidence="7">
    <location>
        <begin position="448"/>
        <end position="470"/>
    </location>
</feature>